<organism evidence="12 13">
    <name type="scientific">Planctomyces bekefii</name>
    <dbReference type="NCBI Taxonomy" id="1653850"/>
    <lineage>
        <taxon>Bacteria</taxon>
        <taxon>Pseudomonadati</taxon>
        <taxon>Planctomycetota</taxon>
        <taxon>Planctomycetia</taxon>
        <taxon>Planctomycetales</taxon>
        <taxon>Planctomycetaceae</taxon>
        <taxon>Planctomyces</taxon>
    </lineage>
</organism>
<dbReference type="InterPro" id="IPR038377">
    <property type="entry name" value="Na/Glc_symporter_sf"/>
</dbReference>
<feature type="transmembrane region" description="Helical" evidence="11">
    <location>
        <begin position="400"/>
        <end position="423"/>
    </location>
</feature>
<feature type="transmembrane region" description="Helical" evidence="11">
    <location>
        <begin position="157"/>
        <end position="176"/>
    </location>
</feature>
<feature type="transmembrane region" description="Helical" evidence="11">
    <location>
        <begin position="479"/>
        <end position="508"/>
    </location>
</feature>
<accession>A0A5C6MBP2</accession>
<dbReference type="AlphaFoldDB" id="A0A5C6MBP2"/>
<name>A0A5C6MBP2_9PLAN</name>
<keyword evidence="8 11" id="KW-0472">Membrane</keyword>
<reference evidence="12 13" key="2">
    <citation type="submission" date="2019-08" db="EMBL/GenBank/DDBJ databases">
        <authorList>
            <person name="Henke P."/>
        </authorList>
    </citation>
    <scope>NUCLEOTIDE SEQUENCE [LARGE SCALE GENOMIC DNA]</scope>
    <source>
        <strain evidence="12">Phe10_nw2017</strain>
    </source>
</reference>
<evidence type="ECO:0000256" key="6">
    <source>
        <dbReference type="ARBA" id="ARBA00022847"/>
    </source>
</evidence>
<dbReference type="GO" id="GO:0005886">
    <property type="term" value="C:plasma membrane"/>
    <property type="evidence" value="ECO:0007669"/>
    <property type="project" value="UniProtKB-SubCell"/>
</dbReference>
<feature type="transmembrane region" description="Helical" evidence="11">
    <location>
        <begin position="183"/>
        <end position="201"/>
    </location>
</feature>
<keyword evidence="3" id="KW-0813">Transport</keyword>
<dbReference type="EMBL" id="SRHE01000038">
    <property type="protein sequence ID" value="TWW12150.1"/>
    <property type="molecule type" value="Genomic_DNA"/>
</dbReference>
<evidence type="ECO:0000313" key="12">
    <source>
        <dbReference type="EMBL" id="TWW12150.1"/>
    </source>
</evidence>
<evidence type="ECO:0000313" key="13">
    <source>
        <dbReference type="Proteomes" id="UP000321083"/>
    </source>
</evidence>
<dbReference type="Gene3D" id="1.20.1730.10">
    <property type="entry name" value="Sodium/glucose cotransporter"/>
    <property type="match status" value="2"/>
</dbReference>
<evidence type="ECO:0000256" key="11">
    <source>
        <dbReference type="SAM" id="Phobius"/>
    </source>
</evidence>
<keyword evidence="13" id="KW-1185">Reference proteome</keyword>
<evidence type="ECO:0000256" key="2">
    <source>
        <dbReference type="ARBA" id="ARBA00006434"/>
    </source>
</evidence>
<evidence type="ECO:0000256" key="1">
    <source>
        <dbReference type="ARBA" id="ARBA00004651"/>
    </source>
</evidence>
<feature type="transmembrane region" description="Helical" evidence="11">
    <location>
        <begin position="118"/>
        <end position="137"/>
    </location>
</feature>
<evidence type="ECO:0000256" key="5">
    <source>
        <dbReference type="ARBA" id="ARBA00022692"/>
    </source>
</evidence>
<dbReference type="GO" id="GO:0015293">
    <property type="term" value="F:symporter activity"/>
    <property type="evidence" value="ECO:0007669"/>
    <property type="project" value="UniProtKB-KW"/>
</dbReference>
<protein>
    <submittedName>
        <fullName evidence="12">Cation acetate symporter</fullName>
    </submittedName>
</protein>
<feature type="region of interest" description="Disordered" evidence="10">
    <location>
        <begin position="297"/>
        <end position="317"/>
    </location>
</feature>
<comment type="caution">
    <text evidence="12">The sequence shown here is derived from an EMBL/GenBank/DDBJ whole genome shotgun (WGS) entry which is preliminary data.</text>
</comment>
<dbReference type="Pfam" id="PF00474">
    <property type="entry name" value="SSF"/>
    <property type="match status" value="2"/>
</dbReference>
<dbReference type="PANTHER" id="PTHR48086">
    <property type="entry name" value="SODIUM/PROLINE SYMPORTER-RELATED"/>
    <property type="match status" value="1"/>
</dbReference>
<dbReference type="Proteomes" id="UP000321083">
    <property type="component" value="Unassembled WGS sequence"/>
</dbReference>
<evidence type="ECO:0000256" key="10">
    <source>
        <dbReference type="SAM" id="MobiDB-lite"/>
    </source>
</evidence>
<evidence type="ECO:0000256" key="9">
    <source>
        <dbReference type="RuleBase" id="RU362091"/>
    </source>
</evidence>
<comment type="similarity">
    <text evidence="2 9">Belongs to the sodium:solute symporter (SSF) (TC 2.A.21) family.</text>
</comment>
<gene>
    <name evidence="12" type="ORF">E3A20_03510</name>
</gene>
<feature type="transmembrane region" description="Helical" evidence="11">
    <location>
        <begin position="78"/>
        <end position="97"/>
    </location>
</feature>
<sequence length="653" mass="70007">MIYESSPQAVLIFCLFVGFTLGLSFWLGRKAKSSEGYFAAHGQIPWFVNGVAFAGDYLSAASFLGICGMIAFYGYDGFLYSIGYLAGWIVALFVVAEPMKKLGRFTFADALDSRFNSSGIKLAAGISTLVVSVFYLIPQMVGAGALVTPLLGFDHWQGVVMVGAVVILIVVTAGMVSTTWVQFLKGAMLVVFSAVLTWMILERGLRVSEGGADGYQFKSLRITHADFTDGDSAIGPLQDVELLVADDGWEKAKEKFVRVRQRSSGELSIWLARRAGESADADWLLSEAQTLTKTADGKTLVNGKPKGKKKGEPELHPVGYVTELPGGVQETGPLSFLGFFRTLQNSRVVLWRNEKLAHGDGSQTTVYYQQETSGGQVLRPGEHPTFRGIRSSKPVDRINFVSLMLALFCGTASLPHILIRYYTVKDAGSARKSTIVGIASIGFFYVLTFYLGLGAMTSGQLDVSDENMSAPLLAKGMNTWLFAAISAIAFTTVLGTVSGLILAAAGAVAHDLLGSVLKLQMSDTEKVRVAKMSSVLIGAVAIVLGILFQKMNPTFLVGWAFSVAASANLPSLVMILFWPRVTKQGIVAAILVGMVSSLTWILLSGEAFSKVYGLDAAAAVVPFSQPGILTIPLGFLTLVVVSLLTPKPSSEIR</sequence>
<evidence type="ECO:0000256" key="3">
    <source>
        <dbReference type="ARBA" id="ARBA00022448"/>
    </source>
</evidence>
<dbReference type="PANTHER" id="PTHR48086:SF6">
    <property type="entry name" value="CATION_ACETATE SYMPORTER ACTP"/>
    <property type="match status" value="1"/>
</dbReference>
<feature type="transmembrane region" description="Helical" evidence="11">
    <location>
        <begin position="623"/>
        <end position="644"/>
    </location>
</feature>
<dbReference type="PROSITE" id="PS50283">
    <property type="entry name" value="NA_SOLUT_SYMP_3"/>
    <property type="match status" value="1"/>
</dbReference>
<feature type="transmembrane region" description="Helical" evidence="11">
    <location>
        <begin position="47"/>
        <end position="72"/>
    </location>
</feature>
<comment type="subcellular location">
    <subcellularLocation>
        <location evidence="1">Cell membrane</location>
        <topology evidence="1">Multi-pass membrane protein</topology>
    </subcellularLocation>
</comment>
<feature type="transmembrane region" description="Helical" evidence="11">
    <location>
        <begin position="529"/>
        <end position="548"/>
    </location>
</feature>
<proteinExistence type="inferred from homology"/>
<dbReference type="InterPro" id="IPR001734">
    <property type="entry name" value="Na/solute_symporter"/>
</dbReference>
<keyword evidence="5 11" id="KW-0812">Transmembrane</keyword>
<evidence type="ECO:0000256" key="8">
    <source>
        <dbReference type="ARBA" id="ARBA00023136"/>
    </source>
</evidence>
<keyword evidence="7 11" id="KW-1133">Transmembrane helix</keyword>
<dbReference type="CDD" id="cd11480">
    <property type="entry name" value="SLC5sbd_u4"/>
    <property type="match status" value="1"/>
</dbReference>
<dbReference type="GO" id="GO:0015123">
    <property type="term" value="F:acetate transmembrane transporter activity"/>
    <property type="evidence" value="ECO:0007669"/>
    <property type="project" value="TreeGrafter"/>
</dbReference>
<reference evidence="12 13" key="1">
    <citation type="submission" date="2019-08" db="EMBL/GenBank/DDBJ databases">
        <title>100 year-old enigma solved: identification of Planctomyces bekefii, the type genus and species of the phylum Planctomycetes.</title>
        <authorList>
            <person name="Svetlana D.N."/>
            <person name="Overmann J."/>
        </authorList>
    </citation>
    <scope>NUCLEOTIDE SEQUENCE [LARGE SCALE GENOMIC DNA]</scope>
    <source>
        <strain evidence="12">Phe10_nw2017</strain>
    </source>
</reference>
<keyword evidence="6" id="KW-0769">Symport</keyword>
<feature type="transmembrane region" description="Helical" evidence="11">
    <location>
        <begin position="435"/>
        <end position="459"/>
    </location>
</feature>
<evidence type="ECO:0000256" key="7">
    <source>
        <dbReference type="ARBA" id="ARBA00022989"/>
    </source>
</evidence>
<dbReference type="GO" id="GO:0006847">
    <property type="term" value="P:plasma membrane acetate transport"/>
    <property type="evidence" value="ECO:0007669"/>
    <property type="project" value="TreeGrafter"/>
</dbReference>
<dbReference type="InterPro" id="IPR050277">
    <property type="entry name" value="Sodium:Solute_Symporter"/>
</dbReference>
<feature type="transmembrane region" description="Helical" evidence="11">
    <location>
        <begin position="6"/>
        <end position="27"/>
    </location>
</feature>
<keyword evidence="4" id="KW-1003">Cell membrane</keyword>
<evidence type="ECO:0000256" key="4">
    <source>
        <dbReference type="ARBA" id="ARBA00022475"/>
    </source>
</evidence>
<feature type="transmembrane region" description="Helical" evidence="11">
    <location>
        <begin position="554"/>
        <end position="578"/>
    </location>
</feature>
<feature type="transmembrane region" description="Helical" evidence="11">
    <location>
        <begin position="585"/>
        <end position="603"/>
    </location>
</feature>